<dbReference type="CDD" id="cd00093">
    <property type="entry name" value="HTH_XRE"/>
    <property type="match status" value="1"/>
</dbReference>
<dbReference type="InterPro" id="IPR001387">
    <property type="entry name" value="Cro/C1-type_HTH"/>
</dbReference>
<reference evidence="2" key="1">
    <citation type="submission" date="2024-07" db="EMBL/GenBank/DDBJ databases">
        <authorList>
            <person name="Yu S.T."/>
        </authorList>
    </citation>
    <scope>NUCLEOTIDE SEQUENCE</scope>
    <source>
        <strain evidence="2">Y1</strain>
    </source>
</reference>
<dbReference type="SMART" id="SM00530">
    <property type="entry name" value="HTH_XRE"/>
    <property type="match status" value="1"/>
</dbReference>
<sequence>MDSALSNGPMHEGSSLGVMLRSIRLARGMTQEQLGEASGLSVRSIRDLERGVSCPRVSTLRLLAQTWNLPESQGAELHRLARSWRDSVRRREPDGLAS</sequence>
<dbReference type="RefSeq" id="WP_369183610.1">
    <property type="nucleotide sequence ID" value="NZ_CP163445.1"/>
</dbReference>
<dbReference type="Pfam" id="PF01381">
    <property type="entry name" value="HTH_3"/>
    <property type="match status" value="1"/>
</dbReference>
<dbReference type="InterPro" id="IPR010982">
    <property type="entry name" value="Lambda_DNA-bd_dom_sf"/>
</dbReference>
<protein>
    <submittedName>
        <fullName evidence="2">Helix-turn-helix domain-containing protein</fullName>
    </submittedName>
</protein>
<dbReference type="AlphaFoldDB" id="A0AB39TLB7"/>
<evidence type="ECO:0000313" key="2">
    <source>
        <dbReference type="EMBL" id="XDQ80002.1"/>
    </source>
</evidence>
<dbReference type="SUPFAM" id="SSF47413">
    <property type="entry name" value="lambda repressor-like DNA-binding domains"/>
    <property type="match status" value="1"/>
</dbReference>
<dbReference type="PROSITE" id="PS50943">
    <property type="entry name" value="HTH_CROC1"/>
    <property type="match status" value="1"/>
</dbReference>
<accession>A0AB39TLB7</accession>
<proteinExistence type="predicted"/>
<dbReference type="Gene3D" id="1.10.260.40">
    <property type="entry name" value="lambda repressor-like DNA-binding domains"/>
    <property type="match status" value="1"/>
</dbReference>
<dbReference type="EMBL" id="CP163445">
    <property type="protein sequence ID" value="XDQ80002.1"/>
    <property type="molecule type" value="Genomic_DNA"/>
</dbReference>
<evidence type="ECO:0000259" key="1">
    <source>
        <dbReference type="PROSITE" id="PS50943"/>
    </source>
</evidence>
<dbReference type="GO" id="GO:0003677">
    <property type="term" value="F:DNA binding"/>
    <property type="evidence" value="ECO:0007669"/>
    <property type="project" value="InterPro"/>
</dbReference>
<gene>
    <name evidence="2" type="ORF">AB2U05_16815</name>
</gene>
<name>A0AB39TLB7_9ACTN</name>
<feature type="domain" description="HTH cro/C1-type" evidence="1">
    <location>
        <begin position="20"/>
        <end position="65"/>
    </location>
</feature>
<organism evidence="2">
    <name type="scientific">Streptomyces sp. Y1</name>
    <dbReference type="NCBI Taxonomy" id="3238634"/>
    <lineage>
        <taxon>Bacteria</taxon>
        <taxon>Bacillati</taxon>
        <taxon>Actinomycetota</taxon>
        <taxon>Actinomycetes</taxon>
        <taxon>Kitasatosporales</taxon>
        <taxon>Streptomycetaceae</taxon>
        <taxon>Streptomyces</taxon>
    </lineage>
</organism>